<proteinExistence type="predicted"/>
<dbReference type="InterPro" id="IPR032710">
    <property type="entry name" value="NTF2-like_dom_sf"/>
</dbReference>
<reference evidence="1 2" key="1">
    <citation type="submission" date="2021-11" db="EMBL/GenBank/DDBJ databases">
        <title>Draft genome sequence of Actinomycetospora sp. SF1 isolated from the rhizosphere soil.</title>
        <authorList>
            <person name="Duangmal K."/>
            <person name="Chantavorakit T."/>
        </authorList>
    </citation>
    <scope>NUCLEOTIDE SEQUENCE [LARGE SCALE GENOMIC DNA]</scope>
    <source>
        <strain evidence="1 2">TBRC 5722</strain>
    </source>
</reference>
<dbReference type="SUPFAM" id="SSF54427">
    <property type="entry name" value="NTF2-like"/>
    <property type="match status" value="1"/>
</dbReference>
<dbReference type="EMBL" id="JAJNDB010000003">
    <property type="protein sequence ID" value="MCD2195017.1"/>
    <property type="molecule type" value="Genomic_DNA"/>
</dbReference>
<gene>
    <name evidence="1" type="ORF">LQ327_16750</name>
</gene>
<dbReference type="RefSeq" id="WP_230735670.1">
    <property type="nucleotide sequence ID" value="NZ_JAJNDB010000003.1"/>
</dbReference>
<name>A0ABS8P9S3_9PSEU</name>
<evidence type="ECO:0008006" key="3">
    <source>
        <dbReference type="Google" id="ProtNLM"/>
    </source>
</evidence>
<dbReference type="Gene3D" id="3.10.450.50">
    <property type="match status" value="1"/>
</dbReference>
<accession>A0ABS8P9S3</accession>
<evidence type="ECO:0000313" key="2">
    <source>
        <dbReference type="Proteomes" id="UP001199469"/>
    </source>
</evidence>
<comment type="caution">
    <text evidence="1">The sequence shown here is derived from an EMBL/GenBank/DDBJ whole genome shotgun (WGS) entry which is preliminary data.</text>
</comment>
<sequence>MIERQHGEVGGLPDQDWSLRVTQVYRRVEGEWLVVHRHADPLVHPVDLDRAAALARG</sequence>
<protein>
    <recommendedName>
        <fullName evidence="3">SnoaL-like domain-containing protein</fullName>
    </recommendedName>
</protein>
<dbReference type="Proteomes" id="UP001199469">
    <property type="component" value="Unassembled WGS sequence"/>
</dbReference>
<evidence type="ECO:0000313" key="1">
    <source>
        <dbReference type="EMBL" id="MCD2195017.1"/>
    </source>
</evidence>
<keyword evidence="2" id="KW-1185">Reference proteome</keyword>
<organism evidence="1 2">
    <name type="scientific">Actinomycetospora endophytica</name>
    <dbReference type="NCBI Taxonomy" id="2291215"/>
    <lineage>
        <taxon>Bacteria</taxon>
        <taxon>Bacillati</taxon>
        <taxon>Actinomycetota</taxon>
        <taxon>Actinomycetes</taxon>
        <taxon>Pseudonocardiales</taxon>
        <taxon>Pseudonocardiaceae</taxon>
        <taxon>Actinomycetospora</taxon>
    </lineage>
</organism>